<gene>
    <name evidence="1" type="ORF">A2736_01150</name>
</gene>
<evidence type="ECO:0000313" key="2">
    <source>
        <dbReference type="Proteomes" id="UP000177503"/>
    </source>
</evidence>
<comment type="caution">
    <text evidence="1">The sequence shown here is derived from an EMBL/GenBank/DDBJ whole genome shotgun (WGS) entry which is preliminary data.</text>
</comment>
<organism evidence="1 2">
    <name type="scientific">Candidatus Yanofskybacteria bacterium RIFCSPHIGHO2_01_FULL_41_27</name>
    <dbReference type="NCBI Taxonomy" id="1802662"/>
    <lineage>
        <taxon>Bacteria</taxon>
        <taxon>Candidatus Yanofskyibacteriota</taxon>
    </lineage>
</organism>
<reference evidence="1 2" key="1">
    <citation type="journal article" date="2016" name="Nat. Commun.">
        <title>Thousands of microbial genomes shed light on interconnected biogeochemical processes in an aquifer system.</title>
        <authorList>
            <person name="Anantharaman K."/>
            <person name="Brown C.T."/>
            <person name="Hug L.A."/>
            <person name="Sharon I."/>
            <person name="Castelle C.J."/>
            <person name="Probst A.J."/>
            <person name="Thomas B.C."/>
            <person name="Singh A."/>
            <person name="Wilkins M.J."/>
            <person name="Karaoz U."/>
            <person name="Brodie E.L."/>
            <person name="Williams K.H."/>
            <person name="Hubbard S.S."/>
            <person name="Banfield J.F."/>
        </authorList>
    </citation>
    <scope>NUCLEOTIDE SEQUENCE [LARGE SCALE GENOMIC DNA]</scope>
</reference>
<name>A0A1F8EER6_9BACT</name>
<sequence>MAKQVVGGVSGATLGMLADLILKLKSGGITECELERFTNRQNPFGTVENHLAEWERFYFEVFGINANFSRIKIPAKRQGFNLLVIVLEGMTPQQLFDKCKERFKTWKYTDQSLDEIVNSERTAKDGSYAVWFRDRVEADEELKNKSADNLKKAGISGITPEERLLLELFYHWKTGKHLDILNWTLCSGSRYSVGGVPIVGWHGGYDRLSVGWCNAGSRDDEELRSRQAVSL</sequence>
<dbReference type="EMBL" id="MGJC01000040">
    <property type="protein sequence ID" value="OGM98839.1"/>
    <property type="molecule type" value="Genomic_DNA"/>
</dbReference>
<evidence type="ECO:0000313" key="1">
    <source>
        <dbReference type="EMBL" id="OGM98839.1"/>
    </source>
</evidence>
<protein>
    <submittedName>
        <fullName evidence="1">Uncharacterized protein</fullName>
    </submittedName>
</protein>
<accession>A0A1F8EER6</accession>
<dbReference type="Proteomes" id="UP000177503">
    <property type="component" value="Unassembled WGS sequence"/>
</dbReference>
<proteinExistence type="predicted"/>
<dbReference type="AlphaFoldDB" id="A0A1F8EER6"/>